<dbReference type="OrthoDB" id="626665at2"/>
<dbReference type="EMBL" id="QKZV01000001">
    <property type="protein sequence ID" value="PZX65785.1"/>
    <property type="molecule type" value="Genomic_DNA"/>
</dbReference>
<evidence type="ECO:0000313" key="2">
    <source>
        <dbReference type="EMBL" id="PZX65785.1"/>
    </source>
</evidence>
<sequence length="340" mass="37300">MKLRCLFLLLIILNIVSAFAQQRPYYTQYILNNFIINPAVAGIENYTDVKLSERVQWAGLTDAPVTTYFTIQGPLHKQNYPQTTVTGFSTPGENPLGQAYWRNYTSAPAHAGVGLTILNDRAGSLNRFSAAATYAYHVGLNATTNLSAGVSVGVSQLSLNAGNLNFAVPVDPAVANANTINRLKPDLSAGLWLYSAHYFLGLSVQQLLPDAIYFSTQPIGVVPGKLVPHLFFTGGYQFPLSDDVSALPSFQLRYIQPLPIGIDMNVKVQYRDLLWTGFSIRYKNGFTGMLGVNINSLVNVGYAYDYSTSILGTVSSGTHEILIGLLLNNRYASRCPQRLW</sequence>
<evidence type="ECO:0000313" key="3">
    <source>
        <dbReference type="Proteomes" id="UP000249720"/>
    </source>
</evidence>
<reference evidence="2 3" key="1">
    <citation type="submission" date="2018-06" db="EMBL/GenBank/DDBJ databases">
        <title>Genomic Encyclopedia of Archaeal and Bacterial Type Strains, Phase II (KMG-II): from individual species to whole genera.</title>
        <authorList>
            <person name="Goeker M."/>
        </authorList>
    </citation>
    <scope>NUCLEOTIDE SEQUENCE [LARGE SCALE GENOMIC DNA]</scope>
    <source>
        <strain evidence="2 3">DSM 23241</strain>
    </source>
</reference>
<organism evidence="2 3">
    <name type="scientific">Hydrotalea sandarakina</name>
    <dbReference type="NCBI Taxonomy" id="1004304"/>
    <lineage>
        <taxon>Bacteria</taxon>
        <taxon>Pseudomonadati</taxon>
        <taxon>Bacteroidota</taxon>
        <taxon>Chitinophagia</taxon>
        <taxon>Chitinophagales</taxon>
        <taxon>Chitinophagaceae</taxon>
        <taxon>Hydrotalea</taxon>
    </lineage>
</organism>
<dbReference type="Proteomes" id="UP000249720">
    <property type="component" value="Unassembled WGS sequence"/>
</dbReference>
<feature type="signal peptide" evidence="1">
    <location>
        <begin position="1"/>
        <end position="20"/>
    </location>
</feature>
<protein>
    <submittedName>
        <fullName evidence="2">Type IX secretion system PorP/SprF family membrane protein</fullName>
    </submittedName>
</protein>
<dbReference type="NCBIfam" id="TIGR03519">
    <property type="entry name" value="T9SS_PorP_fam"/>
    <property type="match status" value="1"/>
</dbReference>
<comment type="caution">
    <text evidence="2">The sequence shown here is derived from an EMBL/GenBank/DDBJ whole genome shotgun (WGS) entry which is preliminary data.</text>
</comment>
<keyword evidence="3" id="KW-1185">Reference proteome</keyword>
<keyword evidence="1" id="KW-0732">Signal</keyword>
<proteinExistence type="predicted"/>
<dbReference type="RefSeq" id="WP_111293242.1">
    <property type="nucleotide sequence ID" value="NZ_QKZV01000001.1"/>
</dbReference>
<gene>
    <name evidence="2" type="ORF">LX80_00278</name>
</gene>
<dbReference type="AlphaFoldDB" id="A0A2W7SRW5"/>
<dbReference type="InterPro" id="IPR019861">
    <property type="entry name" value="PorP/SprF_Bacteroidetes"/>
</dbReference>
<accession>A0A2W7SRW5</accession>
<name>A0A2W7SRW5_9BACT</name>
<dbReference type="Pfam" id="PF11751">
    <property type="entry name" value="PorP_SprF"/>
    <property type="match status" value="1"/>
</dbReference>
<feature type="chain" id="PRO_5015916489" evidence="1">
    <location>
        <begin position="21"/>
        <end position="340"/>
    </location>
</feature>
<evidence type="ECO:0000256" key="1">
    <source>
        <dbReference type="SAM" id="SignalP"/>
    </source>
</evidence>